<sequence>MWPNAEDRCFFLTHSLKYFYTGVSGDINFPEFTVVGMVDDVQFMYFDSNTQTAVPKVEWMKREGPKYWKRKEVLTQDLKVHGLVHRPFDAVKLSCPLSRKTPPKHNVSTSMFDGGDGVLWVIGSIPPPRNTVS</sequence>
<dbReference type="GeneTree" id="ENSGT01150000287779"/>
<dbReference type="InterPro" id="IPR050208">
    <property type="entry name" value="MHC_class-I_related"/>
</dbReference>
<dbReference type="GO" id="GO:0009897">
    <property type="term" value="C:external side of plasma membrane"/>
    <property type="evidence" value="ECO:0007669"/>
    <property type="project" value="TreeGrafter"/>
</dbReference>
<dbReference type="GO" id="GO:0005615">
    <property type="term" value="C:extracellular space"/>
    <property type="evidence" value="ECO:0007669"/>
    <property type="project" value="TreeGrafter"/>
</dbReference>
<reference evidence="3 4" key="1">
    <citation type="submission" date="2020-02" db="EMBL/GenBank/DDBJ databases">
        <title>Esox lucius (northern pike) genome, fEsoLuc1, primary haplotype.</title>
        <authorList>
            <person name="Myers G."/>
            <person name="Karagic N."/>
            <person name="Meyer A."/>
            <person name="Pippel M."/>
            <person name="Reichard M."/>
            <person name="Winkler S."/>
            <person name="Tracey A."/>
            <person name="Sims Y."/>
            <person name="Howe K."/>
            <person name="Rhie A."/>
            <person name="Formenti G."/>
            <person name="Durbin R."/>
            <person name="Fedrigo O."/>
            <person name="Jarvis E.D."/>
        </authorList>
    </citation>
    <scope>NUCLEOTIDE SEQUENCE [LARGE SCALE GENOMIC DNA]</scope>
</reference>
<dbReference type="GO" id="GO:0006955">
    <property type="term" value="P:immune response"/>
    <property type="evidence" value="ECO:0007669"/>
    <property type="project" value="TreeGrafter"/>
</dbReference>
<dbReference type="SUPFAM" id="SSF54452">
    <property type="entry name" value="MHC antigen-recognition domain"/>
    <property type="match status" value="1"/>
</dbReference>
<name>A0AAY5L455_ESOLU</name>
<evidence type="ECO:0000256" key="1">
    <source>
        <dbReference type="ARBA" id="ARBA00023180"/>
    </source>
</evidence>
<evidence type="ECO:0000313" key="3">
    <source>
        <dbReference type="Ensembl" id="ENSELUP00000095909.1"/>
    </source>
</evidence>
<dbReference type="PANTHER" id="PTHR16675">
    <property type="entry name" value="MHC CLASS I-RELATED"/>
    <property type="match status" value="1"/>
</dbReference>
<dbReference type="InterPro" id="IPR011162">
    <property type="entry name" value="MHC_I/II-like_Ag-recog"/>
</dbReference>
<evidence type="ECO:0000313" key="4">
    <source>
        <dbReference type="Proteomes" id="UP000265140"/>
    </source>
</evidence>
<protein>
    <recommendedName>
        <fullName evidence="2">MHC class I-like antigen recognition-like domain-containing protein</fullName>
    </recommendedName>
</protein>
<reference evidence="3" key="3">
    <citation type="submission" date="2025-09" db="UniProtKB">
        <authorList>
            <consortium name="Ensembl"/>
        </authorList>
    </citation>
    <scope>IDENTIFICATION</scope>
</reference>
<dbReference type="InterPro" id="IPR011161">
    <property type="entry name" value="MHC_I-like_Ag-recog"/>
</dbReference>
<feature type="domain" description="MHC class I-like antigen recognition-like" evidence="2">
    <location>
        <begin position="13"/>
        <end position="75"/>
    </location>
</feature>
<organism evidence="3 4">
    <name type="scientific">Esox lucius</name>
    <name type="common">Northern pike</name>
    <dbReference type="NCBI Taxonomy" id="8010"/>
    <lineage>
        <taxon>Eukaryota</taxon>
        <taxon>Metazoa</taxon>
        <taxon>Chordata</taxon>
        <taxon>Craniata</taxon>
        <taxon>Vertebrata</taxon>
        <taxon>Euteleostomi</taxon>
        <taxon>Actinopterygii</taxon>
        <taxon>Neopterygii</taxon>
        <taxon>Teleostei</taxon>
        <taxon>Protacanthopterygii</taxon>
        <taxon>Esociformes</taxon>
        <taxon>Esocidae</taxon>
        <taxon>Esox</taxon>
    </lineage>
</organism>
<dbReference type="AlphaFoldDB" id="A0AAY5L455"/>
<keyword evidence="4" id="KW-1185">Reference proteome</keyword>
<reference evidence="3" key="2">
    <citation type="submission" date="2025-08" db="UniProtKB">
        <authorList>
            <consortium name="Ensembl"/>
        </authorList>
    </citation>
    <scope>IDENTIFICATION</scope>
</reference>
<dbReference type="InterPro" id="IPR037055">
    <property type="entry name" value="MHC_I-like_Ag-recog_sf"/>
</dbReference>
<dbReference type="Proteomes" id="UP000265140">
    <property type="component" value="Chromosome 10"/>
</dbReference>
<dbReference type="Gene3D" id="3.30.500.10">
    <property type="entry name" value="MHC class I-like antigen recognition-like"/>
    <property type="match status" value="1"/>
</dbReference>
<dbReference type="PANTHER" id="PTHR16675:SF235">
    <property type="entry name" value="SHKT DOMAIN-CONTAINING PROTEIN"/>
    <property type="match status" value="1"/>
</dbReference>
<proteinExistence type="predicted"/>
<dbReference type="Pfam" id="PF00129">
    <property type="entry name" value="MHC_I"/>
    <property type="match status" value="1"/>
</dbReference>
<dbReference type="Ensembl" id="ENSELUT00000110499.1">
    <property type="protein sequence ID" value="ENSELUP00000095909.1"/>
    <property type="gene ID" value="ENSELUG00000040222.1"/>
</dbReference>
<accession>A0AAY5L455</accession>
<keyword evidence="1" id="KW-0325">Glycoprotein</keyword>
<evidence type="ECO:0000259" key="2">
    <source>
        <dbReference type="Pfam" id="PF00129"/>
    </source>
</evidence>